<protein>
    <submittedName>
        <fullName evidence="1">Uncharacterized protein</fullName>
    </submittedName>
</protein>
<sequence length="82" mass="9160">MAFVVPCASYYGHGNAHGRPSRGDYMSMFIYRGPRVTPQPRLSHHDPNMTLRQICRMLKVMKQVKKRERAATAAATAAAAAR</sequence>
<keyword evidence="2" id="KW-1185">Reference proteome</keyword>
<evidence type="ECO:0000313" key="2">
    <source>
        <dbReference type="Proteomes" id="UP001460270"/>
    </source>
</evidence>
<dbReference type="AlphaFoldDB" id="A0AAW0N5M9"/>
<organism evidence="1 2">
    <name type="scientific">Mugilogobius chulae</name>
    <name type="common">yellowstripe goby</name>
    <dbReference type="NCBI Taxonomy" id="88201"/>
    <lineage>
        <taxon>Eukaryota</taxon>
        <taxon>Metazoa</taxon>
        <taxon>Chordata</taxon>
        <taxon>Craniata</taxon>
        <taxon>Vertebrata</taxon>
        <taxon>Euteleostomi</taxon>
        <taxon>Actinopterygii</taxon>
        <taxon>Neopterygii</taxon>
        <taxon>Teleostei</taxon>
        <taxon>Neoteleostei</taxon>
        <taxon>Acanthomorphata</taxon>
        <taxon>Gobiaria</taxon>
        <taxon>Gobiiformes</taxon>
        <taxon>Gobioidei</taxon>
        <taxon>Gobiidae</taxon>
        <taxon>Gobionellinae</taxon>
        <taxon>Mugilogobius</taxon>
    </lineage>
</organism>
<comment type="caution">
    <text evidence="1">The sequence shown here is derived from an EMBL/GenBank/DDBJ whole genome shotgun (WGS) entry which is preliminary data.</text>
</comment>
<proteinExistence type="predicted"/>
<reference evidence="2" key="1">
    <citation type="submission" date="2024-04" db="EMBL/GenBank/DDBJ databases">
        <title>Salinicola lusitanus LLJ914,a marine bacterium isolated from the Okinawa Trough.</title>
        <authorList>
            <person name="Li J."/>
        </authorList>
    </citation>
    <scope>NUCLEOTIDE SEQUENCE [LARGE SCALE GENOMIC DNA]</scope>
</reference>
<gene>
    <name evidence="1" type="ORF">WMY93_023937</name>
</gene>
<dbReference type="Proteomes" id="UP001460270">
    <property type="component" value="Unassembled WGS sequence"/>
</dbReference>
<accession>A0AAW0N5M9</accession>
<dbReference type="EMBL" id="JBBPFD010000017">
    <property type="protein sequence ID" value="KAK7891974.1"/>
    <property type="molecule type" value="Genomic_DNA"/>
</dbReference>
<evidence type="ECO:0000313" key="1">
    <source>
        <dbReference type="EMBL" id="KAK7891974.1"/>
    </source>
</evidence>
<name>A0AAW0N5M9_9GOBI</name>